<protein>
    <submittedName>
        <fullName evidence="1">Uncharacterized protein</fullName>
    </submittedName>
</protein>
<proteinExistence type="predicted"/>
<dbReference type="Proteomes" id="UP000053711">
    <property type="component" value="Unassembled WGS sequence"/>
</dbReference>
<organism evidence="1 2">
    <name type="scientific">Cutibacterium granulosum TM11</name>
    <dbReference type="NCBI Taxonomy" id="1292373"/>
    <lineage>
        <taxon>Bacteria</taxon>
        <taxon>Bacillati</taxon>
        <taxon>Actinomycetota</taxon>
        <taxon>Actinomycetes</taxon>
        <taxon>Propionibacteriales</taxon>
        <taxon>Propionibacteriaceae</taxon>
        <taxon>Cutibacterium</taxon>
    </lineage>
</organism>
<accession>A0ACB4UNY8</accession>
<name>A0ACB4UNY8_9ACTN</name>
<reference evidence="1 2" key="1">
    <citation type="journal article" date="2013" name="BMC Genomics">
        <title>Comparative genomics reveals distinct host-interacting traits of three major human-associated propionibacteria.</title>
        <authorList>
            <person name="Mak T.N."/>
            <person name="Schmid M."/>
            <person name="Brzuszkiewicz E."/>
            <person name="Zeng G."/>
            <person name="Meyer R."/>
            <person name="Sfanos K.S."/>
            <person name="Brinkmann V."/>
            <person name="Meyer T.F."/>
            <person name="Bruggemann H."/>
        </authorList>
    </citation>
    <scope>NUCLEOTIDE SEQUENCE [LARGE SCALE GENOMIC DNA]</scope>
    <source>
        <strain evidence="1 2">TM11</strain>
    </source>
</reference>
<dbReference type="EMBL" id="AOST01000041">
    <property type="protein sequence ID" value="ERF66714.1"/>
    <property type="molecule type" value="Genomic_DNA"/>
</dbReference>
<comment type="caution">
    <text evidence="1">The sequence shown here is derived from an EMBL/GenBank/DDBJ whole genome shotgun (WGS) entry which is preliminary data.</text>
</comment>
<evidence type="ECO:0000313" key="1">
    <source>
        <dbReference type="EMBL" id="ERF66714.1"/>
    </source>
</evidence>
<evidence type="ECO:0000313" key="2">
    <source>
        <dbReference type="Proteomes" id="UP000053711"/>
    </source>
</evidence>
<sequence length="62" mass="6737">MVRCVLDGSLVIPDVSRTTPGRGAWLHPRQTCLTAARRGGFARSFRRAVHVSDDLAAVIESC</sequence>
<keyword evidence="2" id="KW-1185">Reference proteome</keyword>
<gene>
    <name evidence="1" type="ORF">H640_04333</name>
</gene>